<dbReference type="InterPro" id="IPR000477">
    <property type="entry name" value="RT_dom"/>
</dbReference>
<sequence length="170" mass="18753">EISTLSDVKFGVPQGSVLGPMLFSLYMLALGEIIHKHGILYHCYADDTQLTQSTPPSTHSHPPPIPPHLDPPAHTHTYTHTHTHTHTIIISLLNFLVNSGLTLISTSLVFAVKDLGVIIDPSLSFEAHVNNITRISFFHLKNMIMVQDAEKLVHAFVTSRLDYCNALLSG</sequence>
<dbReference type="PRINTS" id="PR01345">
    <property type="entry name" value="CERVTRCPTASE"/>
</dbReference>
<feature type="non-terminal residue" evidence="3">
    <location>
        <position position="170"/>
    </location>
</feature>
<organism evidence="3 4">
    <name type="scientific">Silurus asotus</name>
    <name type="common">Amur catfish</name>
    <name type="synonym">Parasilurus asotus</name>
    <dbReference type="NCBI Taxonomy" id="30991"/>
    <lineage>
        <taxon>Eukaryota</taxon>
        <taxon>Metazoa</taxon>
        <taxon>Chordata</taxon>
        <taxon>Craniata</taxon>
        <taxon>Vertebrata</taxon>
        <taxon>Euteleostomi</taxon>
        <taxon>Actinopterygii</taxon>
        <taxon>Neopterygii</taxon>
        <taxon>Teleostei</taxon>
        <taxon>Ostariophysi</taxon>
        <taxon>Siluriformes</taxon>
        <taxon>Siluridae</taxon>
        <taxon>Silurus</taxon>
    </lineage>
</organism>
<dbReference type="Proteomes" id="UP001205998">
    <property type="component" value="Unassembled WGS sequence"/>
</dbReference>
<feature type="domain" description="Reverse transcriptase" evidence="2">
    <location>
        <begin position="1"/>
        <end position="123"/>
    </location>
</feature>
<name>A0AAD5ALT2_SILAS</name>
<feature type="compositionally biased region" description="Pro residues" evidence="1">
    <location>
        <begin position="61"/>
        <end position="70"/>
    </location>
</feature>
<dbReference type="EMBL" id="MU551697">
    <property type="protein sequence ID" value="KAI5618084.1"/>
    <property type="molecule type" value="Genomic_DNA"/>
</dbReference>
<proteinExistence type="predicted"/>
<accession>A0AAD5ALT2</accession>
<dbReference type="PANTHER" id="PTHR33332">
    <property type="entry name" value="REVERSE TRANSCRIPTASE DOMAIN-CONTAINING PROTEIN"/>
    <property type="match status" value="1"/>
</dbReference>
<evidence type="ECO:0000313" key="3">
    <source>
        <dbReference type="EMBL" id="KAI5618084.1"/>
    </source>
</evidence>
<evidence type="ECO:0000256" key="1">
    <source>
        <dbReference type="SAM" id="MobiDB-lite"/>
    </source>
</evidence>
<comment type="caution">
    <text evidence="3">The sequence shown here is derived from an EMBL/GenBank/DDBJ whole genome shotgun (WGS) entry which is preliminary data.</text>
</comment>
<protein>
    <recommendedName>
        <fullName evidence="2">Reverse transcriptase domain-containing protein</fullName>
    </recommendedName>
</protein>
<feature type="region of interest" description="Disordered" evidence="1">
    <location>
        <begin position="51"/>
        <end position="77"/>
    </location>
</feature>
<evidence type="ECO:0000259" key="2">
    <source>
        <dbReference type="PROSITE" id="PS50878"/>
    </source>
</evidence>
<keyword evidence="4" id="KW-1185">Reference proteome</keyword>
<dbReference type="PROSITE" id="PS50878">
    <property type="entry name" value="RT_POL"/>
    <property type="match status" value="1"/>
</dbReference>
<reference evidence="3" key="1">
    <citation type="submission" date="2018-07" db="EMBL/GenBank/DDBJ databases">
        <title>Comparative genomics of catfishes provides insights into carnivory and benthic adaptation.</title>
        <authorList>
            <person name="Zhang Y."/>
            <person name="Wang D."/>
            <person name="Peng Z."/>
            <person name="Zheng S."/>
            <person name="Shao F."/>
            <person name="Tao W."/>
        </authorList>
    </citation>
    <scope>NUCLEOTIDE SEQUENCE</scope>
    <source>
        <strain evidence="3">Chongqing</strain>
    </source>
</reference>
<feature type="non-terminal residue" evidence="3">
    <location>
        <position position="1"/>
    </location>
</feature>
<dbReference type="Pfam" id="PF00078">
    <property type="entry name" value="RVT_1"/>
    <property type="match status" value="1"/>
</dbReference>
<dbReference type="AlphaFoldDB" id="A0AAD5ALT2"/>
<feature type="compositionally biased region" description="Low complexity" evidence="1">
    <location>
        <begin position="51"/>
        <end position="60"/>
    </location>
</feature>
<gene>
    <name evidence="3" type="ORF">C0J50_22673</name>
</gene>
<evidence type="ECO:0000313" key="4">
    <source>
        <dbReference type="Proteomes" id="UP001205998"/>
    </source>
</evidence>